<dbReference type="AlphaFoldDB" id="E7RUZ4"/>
<gene>
    <name evidence="2" type="ORF">HMPREF0551_0506</name>
</gene>
<sequence>MNMVLKEHLSGRGQRGQALAETMVVISFVMLPFFVAVPLLAKYQDMRQATVSASRTAAFECSVRFEACRNGQATDDIADQIRRRHFSKTLLGLRSDETPADDQLEQERNRFWVDRKGNALLQSYKDVALRIDHENFDAFKGQRRVEAFLSAASDVSGPGRFGLAARGGLFSAQVQSRAPMDTWLWGKLNLNHDPMLTFDSRLGILADAWNASSAKGSEASSLASRLDKGRRLPSGRELIKATNDVAHVLPTDMVNSLPNGDPERFIELVHQPLVHLIRSPSKIFKESNGNKFNYHQVDVEIVPEDRLPPPNTETRP</sequence>
<evidence type="ECO:0000256" key="1">
    <source>
        <dbReference type="SAM" id="Phobius"/>
    </source>
</evidence>
<keyword evidence="1" id="KW-1133">Transmembrane helix</keyword>
<protein>
    <recommendedName>
        <fullName evidence="4">TadE-like protein</fullName>
    </recommendedName>
</protein>
<evidence type="ECO:0000313" key="2">
    <source>
        <dbReference type="EMBL" id="EFV95598.1"/>
    </source>
</evidence>
<reference evidence="2 3" key="1">
    <citation type="submission" date="2010-12" db="EMBL/GenBank/DDBJ databases">
        <authorList>
            <person name="Muzny D."/>
            <person name="Qin X."/>
            <person name="Deng J."/>
            <person name="Jiang H."/>
            <person name="Liu Y."/>
            <person name="Qu J."/>
            <person name="Song X.-Z."/>
            <person name="Zhang L."/>
            <person name="Thornton R."/>
            <person name="Coyle M."/>
            <person name="Francisco L."/>
            <person name="Jackson L."/>
            <person name="Javaid M."/>
            <person name="Korchina V."/>
            <person name="Kovar C."/>
            <person name="Mata R."/>
            <person name="Mathew T."/>
            <person name="Ngo R."/>
            <person name="Nguyen L."/>
            <person name="Nguyen N."/>
            <person name="Okwuonu G."/>
            <person name="Ongeri F."/>
            <person name="Pham C."/>
            <person name="Simmons D."/>
            <person name="Wilczek-Boney K."/>
            <person name="Hale W."/>
            <person name="Jakkamsetti A."/>
            <person name="Pham P."/>
            <person name="Ruth R."/>
            <person name="San Lucas F."/>
            <person name="Warren J."/>
            <person name="Zhang J."/>
            <person name="Zhao Z."/>
            <person name="Zhou C."/>
            <person name="Zhu D."/>
            <person name="Lee S."/>
            <person name="Bess C."/>
            <person name="Blankenburg K."/>
            <person name="Forbes L."/>
            <person name="Fu Q."/>
            <person name="Gubbala S."/>
            <person name="Hirani K."/>
            <person name="Jayaseelan J.C."/>
            <person name="Lara F."/>
            <person name="Munidasa M."/>
            <person name="Palculict T."/>
            <person name="Patil S."/>
            <person name="Pu L.-L."/>
            <person name="Saada N."/>
            <person name="Tang L."/>
            <person name="Weissenberger G."/>
            <person name="Zhu Y."/>
            <person name="Hemphill L."/>
            <person name="Shang Y."/>
            <person name="Youmans B."/>
            <person name="Ayvaz T."/>
            <person name="Ross M."/>
            <person name="Santibanez J."/>
            <person name="Aqrawi P."/>
            <person name="Gross S."/>
            <person name="Joshi V."/>
            <person name="Fowler G."/>
            <person name="Nazareth L."/>
            <person name="Reid J."/>
            <person name="Worley K."/>
            <person name="Petrosino J."/>
            <person name="Highlander S."/>
            <person name="Gibbs R."/>
        </authorList>
    </citation>
    <scope>NUCLEOTIDE SEQUENCE [LARGE SCALE GENOMIC DNA]</scope>
    <source>
        <strain evidence="2 3">ATCC 51599</strain>
    </source>
</reference>
<keyword evidence="1" id="KW-0812">Transmembrane</keyword>
<evidence type="ECO:0000313" key="3">
    <source>
        <dbReference type="Proteomes" id="UP000011021"/>
    </source>
</evidence>
<evidence type="ECO:0008006" key="4">
    <source>
        <dbReference type="Google" id="ProtNLM"/>
    </source>
</evidence>
<keyword evidence="1" id="KW-0472">Membrane</keyword>
<comment type="caution">
    <text evidence="2">The sequence shown here is derived from an EMBL/GenBank/DDBJ whole genome shotgun (WGS) entry which is preliminary data.</text>
</comment>
<organism evidence="2 3">
    <name type="scientific">Lautropia mirabilis ATCC 51599</name>
    <dbReference type="NCBI Taxonomy" id="887898"/>
    <lineage>
        <taxon>Bacteria</taxon>
        <taxon>Pseudomonadati</taxon>
        <taxon>Pseudomonadota</taxon>
        <taxon>Betaproteobacteria</taxon>
        <taxon>Burkholderiales</taxon>
        <taxon>Burkholderiaceae</taxon>
        <taxon>Lautropia</taxon>
    </lineage>
</organism>
<proteinExistence type="predicted"/>
<dbReference type="HOGENOM" id="CLU_879389_0_0_4"/>
<keyword evidence="3" id="KW-1185">Reference proteome</keyword>
<dbReference type="EMBL" id="AEQP01000002">
    <property type="protein sequence ID" value="EFV95598.1"/>
    <property type="molecule type" value="Genomic_DNA"/>
</dbReference>
<dbReference type="Proteomes" id="UP000011021">
    <property type="component" value="Unassembled WGS sequence"/>
</dbReference>
<name>E7RUZ4_9BURK</name>
<dbReference type="STRING" id="887898.HMPREF0551_0506"/>
<feature type="transmembrane region" description="Helical" evidence="1">
    <location>
        <begin position="20"/>
        <end position="41"/>
    </location>
</feature>
<accession>E7RUZ4</accession>